<comment type="subcellular location">
    <subcellularLocation>
        <location evidence="4">Cell membrane</location>
        <topology evidence="4">Lipid-anchor</topology>
        <topology evidence="4">GPI-anchor</topology>
    </subcellularLocation>
    <subcellularLocation>
        <location evidence="2">Membrane</location>
        <topology evidence="2">Multi-pass membrane protein</topology>
    </subcellularLocation>
    <subcellularLocation>
        <location evidence="3">Secreted</location>
        <location evidence="3">Cell wall</location>
    </subcellularLocation>
</comment>
<keyword evidence="11 26" id="KW-0812">Transmembrane</keyword>
<keyword evidence="19" id="KW-0961">Cell wall biogenesis/degradation</keyword>
<dbReference type="PANTHER" id="PTHR16950">
    <property type="entry name" value="ZINC TRANSPORTER SLC39A7 HISTIDINE-RICH MEMBRANE PROTEIN KE4"/>
    <property type="match status" value="1"/>
</dbReference>
<evidence type="ECO:0000256" key="7">
    <source>
        <dbReference type="ARBA" id="ARBA00019762"/>
    </source>
</evidence>
<dbReference type="Pfam" id="PF00332">
    <property type="entry name" value="Glyco_hydro_17"/>
    <property type="match status" value="1"/>
</dbReference>
<keyword evidence="15 26" id="KW-0472">Membrane</keyword>
<dbReference type="InterPro" id="IPR003689">
    <property type="entry name" value="ZIP"/>
</dbReference>
<feature type="region of interest" description="Disordered" evidence="25">
    <location>
        <begin position="600"/>
        <end position="656"/>
    </location>
</feature>
<dbReference type="EC" id="3.2.1.39" evidence="6"/>
<feature type="compositionally biased region" description="Low complexity" evidence="25">
    <location>
        <begin position="315"/>
        <end position="374"/>
    </location>
</feature>
<comment type="caution">
    <text evidence="28">The sequence shown here is derived from an EMBL/GenBank/DDBJ whole genome shotgun (WGS) entry which is preliminary data.</text>
</comment>
<evidence type="ECO:0000256" key="14">
    <source>
        <dbReference type="ARBA" id="ARBA00022989"/>
    </source>
</evidence>
<sequence length="832" mass="86703">MPSRLLSLATAVSGAAAAFQGFNYGSTFTDGRPKAQTDFENEFKTAAGLEGTNGGFTSARLYTMVQAGTGNDVISAIPAAISTKTSLLLGLWASAGQASFDNELAALKKTINQYCGQLDGLIAGISVGSEDLYRISPTGQAASPDPGASPTQLVNYIKEVRDTIKGSCLETAPIGHVDTWTAYVNETNKPVIDAIDWVGMDAYPYYENTKPNGIENAAKLFQAAIDNTQGASGGKPIWITETGWPVSGPKEASAVPGVEEAQTFWREVGCPRFGNVNVWWFTLQDGAPTIPSPAFGVIGSTLTTKPLYDLSCDNKQPTSSKAAQSSQTSAQSQAPAATGPAGTSVQGSTVQQTTVPAAGTTQQGGHTTYIVPGQGTATGTGGLPGVTVPPNAGSKLSAFAGAAVGAVMAVAALWTWQVPTMARPAVLWLLLALTACALAAPQNVVSKHALESLSLDDLDYQLQTCPIVQELSAIKHAHHAAAPSSLTTRLFAVLFPGSPAVNALLATLYISGPPNFLLALCPTNIDPSSLSVMVAFAVGGLLGDTLFHLLPEIFLGEDEPDRARFVLVEPNRNLVLGLAILVGFMTFVAMDKGLRIATGGAGHDHHSHAHAHEADAQTTTAAATGADTGTGNGHVKSRRKGKGKKEDANEDQHKEVNPSVKLGGYLNLIADFTHNITDGLAMSASFYASPTIGATTTVAVFFHEIPHEVGDFALLVQSGFSKRAAMASQFVTAIGALMGTLIGIAIQEFGGGNTDGEASMPRNAGLWGTSLTWGDMLLPFTAGTFLYVGTVAVIPELLETGPNKMQELRKTLVQFSAVAVGAGIMLYISWHD</sequence>
<dbReference type="GO" id="GO:0005886">
    <property type="term" value="C:plasma membrane"/>
    <property type="evidence" value="ECO:0007669"/>
    <property type="project" value="UniProtKB-SubCell"/>
</dbReference>
<reference evidence="28 29" key="1">
    <citation type="submission" date="2020-07" db="EMBL/GenBank/DDBJ databases">
        <title>Metarhizium humberi genome.</title>
        <authorList>
            <person name="Lysoe E."/>
        </authorList>
    </citation>
    <scope>NUCLEOTIDE SEQUENCE [LARGE SCALE GENOMIC DNA]</scope>
    <source>
        <strain evidence="28 29">ESALQ1638</strain>
    </source>
</reference>
<keyword evidence="20" id="KW-0624">Polysaccharide degradation</keyword>
<feature type="region of interest" description="Disordered" evidence="25">
    <location>
        <begin position="313"/>
        <end position="374"/>
    </location>
</feature>
<dbReference type="GO" id="GO:0098552">
    <property type="term" value="C:side of membrane"/>
    <property type="evidence" value="ECO:0007669"/>
    <property type="project" value="UniProtKB-KW"/>
</dbReference>
<comment type="function">
    <text evidence="21">Glucanases play a role in cell expansion during growth, in cell-cell fusion during mating, and in spore release during sporulation. This enzyme may be involved in beta-glucan degradation and also function biosynthetically as a transglycosylase.</text>
</comment>
<evidence type="ECO:0000313" key="29">
    <source>
        <dbReference type="Proteomes" id="UP000764110"/>
    </source>
</evidence>
<evidence type="ECO:0000256" key="10">
    <source>
        <dbReference type="ARBA" id="ARBA00022622"/>
    </source>
</evidence>
<evidence type="ECO:0000256" key="19">
    <source>
        <dbReference type="ARBA" id="ARBA00023316"/>
    </source>
</evidence>
<dbReference type="GO" id="GO:0000272">
    <property type="term" value="P:polysaccharide catabolic process"/>
    <property type="evidence" value="ECO:0007669"/>
    <property type="project" value="UniProtKB-KW"/>
</dbReference>
<dbReference type="AlphaFoldDB" id="A0A9P8MHX2"/>
<evidence type="ECO:0000256" key="17">
    <source>
        <dbReference type="ARBA" id="ARBA00023277"/>
    </source>
</evidence>
<evidence type="ECO:0000256" key="2">
    <source>
        <dbReference type="ARBA" id="ARBA00004141"/>
    </source>
</evidence>
<evidence type="ECO:0000256" key="12">
    <source>
        <dbReference type="ARBA" id="ARBA00022729"/>
    </source>
</evidence>
<dbReference type="PANTHER" id="PTHR16950:SF16">
    <property type="entry name" value="ZINC TRANSPORTER ZIP13"/>
    <property type="match status" value="1"/>
</dbReference>
<evidence type="ECO:0000256" key="9">
    <source>
        <dbReference type="ARBA" id="ARBA00022525"/>
    </source>
</evidence>
<feature type="compositionally biased region" description="Basic and acidic residues" evidence="25">
    <location>
        <begin position="644"/>
        <end position="656"/>
    </location>
</feature>
<dbReference type="GO" id="GO:0071555">
    <property type="term" value="P:cell wall organization"/>
    <property type="evidence" value="ECO:0007669"/>
    <property type="project" value="UniProtKB-KW"/>
</dbReference>
<keyword evidence="16" id="KW-0325">Glycoprotein</keyword>
<accession>A0A9P8MHX2</accession>
<feature type="transmembrane region" description="Helical" evidence="26">
    <location>
        <begin position="396"/>
        <end position="414"/>
    </location>
</feature>
<feature type="transmembrane region" description="Helical" evidence="26">
    <location>
        <begin position="570"/>
        <end position="590"/>
    </location>
</feature>
<keyword evidence="8" id="KW-0134">Cell wall</keyword>
<feature type="transmembrane region" description="Helical" evidence="26">
    <location>
        <begin position="490"/>
        <end position="510"/>
    </location>
</feature>
<evidence type="ECO:0000256" key="8">
    <source>
        <dbReference type="ARBA" id="ARBA00022512"/>
    </source>
</evidence>
<evidence type="ECO:0000256" key="23">
    <source>
        <dbReference type="ARBA" id="ARBA00032906"/>
    </source>
</evidence>
<evidence type="ECO:0000256" key="6">
    <source>
        <dbReference type="ARBA" id="ARBA00012780"/>
    </source>
</evidence>
<dbReference type="InterPro" id="IPR000490">
    <property type="entry name" value="Glyco_hydro_17"/>
</dbReference>
<keyword evidence="14 26" id="KW-1133">Transmembrane helix</keyword>
<dbReference type="FunFam" id="3.20.20.80:FF:000233">
    <property type="entry name" value="Probable glucan endo-1,3-beta-glucosidase eglC"/>
    <property type="match status" value="1"/>
</dbReference>
<dbReference type="Pfam" id="PF02535">
    <property type="entry name" value="Zip"/>
    <property type="match status" value="1"/>
</dbReference>
<dbReference type="Gene3D" id="3.20.20.80">
    <property type="entry name" value="Glycosidases"/>
    <property type="match status" value="1"/>
</dbReference>
<organism evidence="28 29">
    <name type="scientific">Metarhizium humberi</name>
    <dbReference type="NCBI Taxonomy" id="2596975"/>
    <lineage>
        <taxon>Eukaryota</taxon>
        <taxon>Fungi</taxon>
        <taxon>Dikarya</taxon>
        <taxon>Ascomycota</taxon>
        <taxon>Pezizomycotina</taxon>
        <taxon>Sordariomycetes</taxon>
        <taxon>Hypocreomycetidae</taxon>
        <taxon>Hypocreales</taxon>
        <taxon>Clavicipitaceae</taxon>
        <taxon>Metarhizium</taxon>
    </lineage>
</organism>
<evidence type="ECO:0000256" key="22">
    <source>
        <dbReference type="ARBA" id="ARBA00032134"/>
    </source>
</evidence>
<feature type="transmembrane region" description="Helical" evidence="26">
    <location>
        <begin position="811"/>
        <end position="830"/>
    </location>
</feature>
<dbReference type="GO" id="GO:0042973">
    <property type="term" value="F:glucan endo-1,3-beta-D-glucosidase activity"/>
    <property type="evidence" value="ECO:0007669"/>
    <property type="project" value="UniProtKB-EC"/>
</dbReference>
<dbReference type="SUPFAM" id="SSF51445">
    <property type="entry name" value="(Trans)glycosidases"/>
    <property type="match status" value="1"/>
</dbReference>
<dbReference type="GO" id="GO:0005385">
    <property type="term" value="F:zinc ion transmembrane transporter activity"/>
    <property type="evidence" value="ECO:0007669"/>
    <property type="project" value="TreeGrafter"/>
</dbReference>
<keyword evidence="29" id="KW-1185">Reference proteome</keyword>
<evidence type="ECO:0000256" key="13">
    <source>
        <dbReference type="ARBA" id="ARBA00022801"/>
    </source>
</evidence>
<feature type="transmembrane region" description="Helical" evidence="26">
    <location>
        <begin position="724"/>
        <end position="746"/>
    </location>
</feature>
<evidence type="ECO:0000256" key="4">
    <source>
        <dbReference type="ARBA" id="ARBA00004609"/>
    </source>
</evidence>
<gene>
    <name evidence="28" type="ORF">MHUMG1_01513</name>
</gene>
<evidence type="ECO:0000256" key="27">
    <source>
        <dbReference type="SAM" id="SignalP"/>
    </source>
</evidence>
<keyword evidence="10" id="KW-0336">GPI-anchor</keyword>
<evidence type="ECO:0000256" key="5">
    <source>
        <dbReference type="ARBA" id="ARBA00008773"/>
    </source>
</evidence>
<evidence type="ECO:0000256" key="21">
    <source>
        <dbReference type="ARBA" id="ARBA00025152"/>
    </source>
</evidence>
<evidence type="ECO:0000256" key="15">
    <source>
        <dbReference type="ARBA" id="ARBA00023136"/>
    </source>
</evidence>
<feature type="transmembrane region" description="Helical" evidence="26">
    <location>
        <begin position="426"/>
        <end position="445"/>
    </location>
</feature>
<evidence type="ECO:0000256" key="26">
    <source>
        <dbReference type="SAM" id="Phobius"/>
    </source>
</evidence>
<evidence type="ECO:0000256" key="16">
    <source>
        <dbReference type="ARBA" id="ARBA00023180"/>
    </source>
</evidence>
<evidence type="ECO:0000256" key="24">
    <source>
        <dbReference type="RuleBase" id="RU004335"/>
    </source>
</evidence>
<dbReference type="GO" id="GO:0006882">
    <property type="term" value="P:intracellular zinc ion homeostasis"/>
    <property type="evidence" value="ECO:0007669"/>
    <property type="project" value="TreeGrafter"/>
</dbReference>
<feature type="chain" id="PRO_5040317921" description="Probable glucan endo-1,3-beta-glucosidase eglC" evidence="27">
    <location>
        <begin position="18"/>
        <end position="832"/>
    </location>
</feature>
<keyword evidence="13" id="KW-0378">Hydrolase</keyword>
<evidence type="ECO:0000256" key="11">
    <source>
        <dbReference type="ARBA" id="ARBA00022692"/>
    </source>
</evidence>
<keyword evidence="18" id="KW-0449">Lipoprotein</keyword>
<evidence type="ECO:0000256" key="1">
    <source>
        <dbReference type="ARBA" id="ARBA00000382"/>
    </source>
</evidence>
<comment type="catalytic activity">
    <reaction evidence="1">
        <text>Hydrolysis of (1-&gt;3)-beta-D-glucosidic linkages in (1-&gt;3)-beta-D-glucans.</text>
        <dbReference type="EC" id="3.2.1.39"/>
    </reaction>
</comment>
<dbReference type="EMBL" id="JACEFI010000002">
    <property type="protein sequence ID" value="KAH0600516.1"/>
    <property type="molecule type" value="Genomic_DNA"/>
</dbReference>
<feature type="transmembrane region" description="Helical" evidence="26">
    <location>
        <begin position="530"/>
        <end position="550"/>
    </location>
</feature>
<dbReference type="Proteomes" id="UP000764110">
    <property type="component" value="Unassembled WGS sequence"/>
</dbReference>
<keyword evidence="17" id="KW-0119">Carbohydrate metabolism</keyword>
<evidence type="ECO:0000256" key="25">
    <source>
        <dbReference type="SAM" id="MobiDB-lite"/>
    </source>
</evidence>
<dbReference type="InterPro" id="IPR017853">
    <property type="entry name" value="GH"/>
</dbReference>
<feature type="signal peptide" evidence="27">
    <location>
        <begin position="1"/>
        <end position="17"/>
    </location>
</feature>
<evidence type="ECO:0000256" key="20">
    <source>
        <dbReference type="ARBA" id="ARBA00023326"/>
    </source>
</evidence>
<feature type="compositionally biased region" description="Low complexity" evidence="25">
    <location>
        <begin position="616"/>
        <end position="629"/>
    </location>
</feature>
<evidence type="ECO:0000256" key="3">
    <source>
        <dbReference type="ARBA" id="ARBA00004191"/>
    </source>
</evidence>
<feature type="transmembrane region" description="Helical" evidence="26">
    <location>
        <begin position="776"/>
        <end position="799"/>
    </location>
</feature>
<protein>
    <recommendedName>
        <fullName evidence="7">Probable glucan endo-1,3-beta-glucosidase eglC</fullName>
        <ecNumber evidence="6">3.2.1.39</ecNumber>
    </recommendedName>
    <alternativeName>
        <fullName evidence="22">Endo-1,3-beta-glucanase eglC</fullName>
    </alternativeName>
    <alternativeName>
        <fullName evidence="23">Laminarinase eglC</fullName>
    </alternativeName>
</protein>
<comment type="similarity">
    <text evidence="5 24">Belongs to the glycosyl hydrolase 17 family.</text>
</comment>
<evidence type="ECO:0000256" key="18">
    <source>
        <dbReference type="ARBA" id="ARBA00023288"/>
    </source>
</evidence>
<proteinExistence type="inferred from homology"/>
<keyword evidence="9" id="KW-0964">Secreted</keyword>
<name>A0A9P8MHX2_9HYPO</name>
<evidence type="ECO:0000313" key="28">
    <source>
        <dbReference type="EMBL" id="KAH0600516.1"/>
    </source>
</evidence>
<keyword evidence="12 27" id="KW-0732">Signal</keyword>